<accession>A0A2V4XVY3</accession>
<dbReference type="InterPro" id="IPR056955">
    <property type="entry name" value="ORC-CDC6-like"/>
</dbReference>
<dbReference type="InterPro" id="IPR027417">
    <property type="entry name" value="P-loop_NTPase"/>
</dbReference>
<dbReference type="AlphaFoldDB" id="A0A2V4XVY3"/>
<dbReference type="Pfam" id="PF24389">
    <property type="entry name" value="ORC-CDC6-like"/>
    <property type="match status" value="1"/>
</dbReference>
<dbReference type="SUPFAM" id="SSF52540">
    <property type="entry name" value="P-loop containing nucleoside triphosphate hydrolases"/>
    <property type="match status" value="1"/>
</dbReference>
<evidence type="ECO:0000313" key="1">
    <source>
        <dbReference type="EMBL" id="PYE78620.1"/>
    </source>
</evidence>
<dbReference type="Gene3D" id="1.10.150.20">
    <property type="entry name" value="5' to 3' exonuclease, C-terminal subdomain"/>
    <property type="match status" value="1"/>
</dbReference>
<dbReference type="SUPFAM" id="SSF47789">
    <property type="entry name" value="C-terminal domain of RNA polymerase alpha subunit"/>
    <property type="match status" value="1"/>
</dbReference>
<dbReference type="Proteomes" id="UP000248054">
    <property type="component" value="Unassembled WGS sequence"/>
</dbReference>
<proteinExistence type="predicted"/>
<comment type="caution">
    <text evidence="1">The sequence shown here is derived from an EMBL/GenBank/DDBJ whole genome shotgun (WGS) entry which is preliminary data.</text>
</comment>
<evidence type="ECO:0008006" key="3">
    <source>
        <dbReference type="Google" id="ProtNLM"/>
    </source>
</evidence>
<evidence type="ECO:0000313" key="2">
    <source>
        <dbReference type="Proteomes" id="UP000248054"/>
    </source>
</evidence>
<gene>
    <name evidence="1" type="ORF">DFQ11_1281</name>
</gene>
<organism evidence="1 2">
    <name type="scientific">Winogradskyella epiphytica</name>
    <dbReference type="NCBI Taxonomy" id="262005"/>
    <lineage>
        <taxon>Bacteria</taxon>
        <taxon>Pseudomonadati</taxon>
        <taxon>Bacteroidota</taxon>
        <taxon>Flavobacteriia</taxon>
        <taxon>Flavobacteriales</taxon>
        <taxon>Flavobacteriaceae</taxon>
        <taxon>Winogradskyella</taxon>
    </lineage>
</organism>
<keyword evidence="2" id="KW-1185">Reference proteome</keyword>
<dbReference type="RefSeq" id="WP_110476648.1">
    <property type="nucleotide sequence ID" value="NZ_BMWQ01000029.1"/>
</dbReference>
<dbReference type="EMBL" id="QJTD01000028">
    <property type="protein sequence ID" value="PYE78620.1"/>
    <property type="molecule type" value="Genomic_DNA"/>
</dbReference>
<name>A0A2V4XVY3_9FLAO</name>
<protein>
    <recommendedName>
        <fullName evidence="3">AAA ATPase-like protein</fullName>
    </recommendedName>
</protein>
<dbReference type="Gene3D" id="3.40.50.300">
    <property type="entry name" value="P-loop containing nucleotide triphosphate hydrolases"/>
    <property type="match status" value="1"/>
</dbReference>
<reference evidence="1 2" key="1">
    <citation type="submission" date="2018-06" db="EMBL/GenBank/DDBJ databases">
        <title>Genomic Encyclopedia of Type Strains, Phase III (KMG-III): the genomes of soil and plant-associated and newly described type strains.</title>
        <authorList>
            <person name="Whitman W."/>
        </authorList>
    </citation>
    <scope>NUCLEOTIDE SEQUENCE [LARGE SCALE GENOMIC DNA]</scope>
    <source>
        <strain evidence="1 2">CECT 7945</strain>
    </source>
</reference>
<dbReference type="OrthoDB" id="7788065at2"/>
<sequence>MTELLFRTEDIPNGEILELFVETEQDRDVIEKLKSISPTIIVGSRGVGKSFLMKVSEQELNQKFNTDKILPVYLTFTKSSLIHSADKNQFFNWMLSLICSKIIRELRRKGLLANLPHSISVLSGGEYNEEKLRIEDVAKNYEDSWKKPAEQVDNSSVPTIDDFKDAIQEICEDLGIKRINLLIDEAAHIFRPEQQRQFFTLFRDLRSPYISCNAAVYPGVTAFGDVFQYSQDATFIDINRDILSSSYISRMREIVEKQADSDSKLLNQISKNRNNFEILAFAASGNPRFLLKSISRTPKMSSQQLNETIREFYKIELLAEHSNLSEKYPGQKGLIDWGRNFIENIVLPELQRKNTSYVVNNKPTSCFIWLHKDAPHTVKESFRLLEYTGIIQEHSKGIKATKAEIGTRYLVNLGCIFSQESAPSNSSLPIARNITSKRMTEYGMNNSNFQNLINEIPDFKESDMTEILEKELNKSIDVLDLSYWIKAKLREMNISCVKDILNTTEANLKKAYYVGDKRARLVKSAATASVYEYLNG</sequence>